<feature type="domain" description="HTH lacI-type" evidence="4">
    <location>
        <begin position="2"/>
        <end position="56"/>
    </location>
</feature>
<dbReference type="CDD" id="cd06267">
    <property type="entry name" value="PBP1_LacI_sugar_binding-like"/>
    <property type="match status" value="1"/>
</dbReference>
<dbReference type="CDD" id="cd01392">
    <property type="entry name" value="HTH_LacI"/>
    <property type="match status" value="1"/>
</dbReference>
<organism evidence="5 6">
    <name type="scientific">Pedococcus cremeus</name>
    <dbReference type="NCBI Taxonomy" id="587636"/>
    <lineage>
        <taxon>Bacteria</taxon>
        <taxon>Bacillati</taxon>
        <taxon>Actinomycetota</taxon>
        <taxon>Actinomycetes</taxon>
        <taxon>Micrococcales</taxon>
        <taxon>Intrasporangiaceae</taxon>
        <taxon>Pedococcus</taxon>
    </lineage>
</organism>
<dbReference type="Proteomes" id="UP000199019">
    <property type="component" value="Unassembled WGS sequence"/>
</dbReference>
<dbReference type="STRING" id="587636.SAMN05216199_1462"/>
<dbReference type="EMBL" id="FOHB01000002">
    <property type="protein sequence ID" value="SER92788.1"/>
    <property type="molecule type" value="Genomic_DNA"/>
</dbReference>
<evidence type="ECO:0000313" key="6">
    <source>
        <dbReference type="Proteomes" id="UP000199019"/>
    </source>
</evidence>
<evidence type="ECO:0000256" key="2">
    <source>
        <dbReference type="ARBA" id="ARBA00023125"/>
    </source>
</evidence>
<keyword evidence="2" id="KW-0238">DNA-binding</keyword>
<dbReference type="InterPro" id="IPR028082">
    <property type="entry name" value="Peripla_BP_I"/>
</dbReference>
<dbReference type="AlphaFoldDB" id="A0A1H9T6L4"/>
<keyword evidence="1" id="KW-0805">Transcription regulation</keyword>
<dbReference type="PANTHER" id="PTHR30146:SF138">
    <property type="entry name" value="TRANSCRIPTIONAL REGULATORY PROTEIN"/>
    <property type="match status" value="1"/>
</dbReference>
<keyword evidence="6" id="KW-1185">Reference proteome</keyword>
<dbReference type="InterPro" id="IPR010982">
    <property type="entry name" value="Lambda_DNA-bd_dom_sf"/>
</dbReference>
<dbReference type="GO" id="GO:0003700">
    <property type="term" value="F:DNA-binding transcription factor activity"/>
    <property type="evidence" value="ECO:0007669"/>
    <property type="project" value="TreeGrafter"/>
</dbReference>
<dbReference type="InterPro" id="IPR000843">
    <property type="entry name" value="HTH_LacI"/>
</dbReference>
<dbReference type="SUPFAM" id="SSF47413">
    <property type="entry name" value="lambda repressor-like DNA-binding domains"/>
    <property type="match status" value="1"/>
</dbReference>
<dbReference type="Pfam" id="PF00356">
    <property type="entry name" value="LacI"/>
    <property type="match status" value="1"/>
</dbReference>
<gene>
    <name evidence="5" type="ORF">SAMN05216199_1462</name>
</gene>
<dbReference type="PRINTS" id="PR00036">
    <property type="entry name" value="HTHLACI"/>
</dbReference>
<dbReference type="InterPro" id="IPR046335">
    <property type="entry name" value="LacI/GalR-like_sensor"/>
</dbReference>
<evidence type="ECO:0000256" key="3">
    <source>
        <dbReference type="ARBA" id="ARBA00023163"/>
    </source>
</evidence>
<evidence type="ECO:0000313" key="5">
    <source>
        <dbReference type="EMBL" id="SER92788.1"/>
    </source>
</evidence>
<proteinExistence type="predicted"/>
<evidence type="ECO:0000259" key="4">
    <source>
        <dbReference type="PROSITE" id="PS50932"/>
    </source>
</evidence>
<dbReference type="PROSITE" id="PS00356">
    <property type="entry name" value="HTH_LACI_1"/>
    <property type="match status" value="1"/>
</dbReference>
<keyword evidence="3" id="KW-0804">Transcription</keyword>
<dbReference type="PROSITE" id="PS50932">
    <property type="entry name" value="HTH_LACI_2"/>
    <property type="match status" value="1"/>
</dbReference>
<accession>A0A1H9T6L4</accession>
<sequence>MSTISDVAKAAGVSVATVSRALRGLDRVNPQTRAKVLQVAEQLQYVASPTAASLASGRTRVVGVVAPFLTRWFFATLLSGIEKSLREHGHHVVLFDLEAEPMGRRMRLTQSMLWKRVDGVVVLNVPMDDAERELIERLELPVVTVGNRVGGWPCVRIDDTAAMVLAAQHVIDLGHTEIAYVGVVPHDSDHLQTPLERRSAFLATMEAAGLSCPPEWLVDSDWTASGAAAHVVPVLTGAHRPTAVVAASDEMAIGVLCAARRLGIAVPGELSVVGIDDHTFADVMDLSTVRQNVDEQGRRAGQILMGQILGSDTPPPDELVLPVELVVRSSTAAPCRPANP</sequence>
<dbReference type="Gene3D" id="1.10.260.40">
    <property type="entry name" value="lambda repressor-like DNA-binding domains"/>
    <property type="match status" value="1"/>
</dbReference>
<dbReference type="GO" id="GO:0000976">
    <property type="term" value="F:transcription cis-regulatory region binding"/>
    <property type="evidence" value="ECO:0007669"/>
    <property type="project" value="TreeGrafter"/>
</dbReference>
<name>A0A1H9T6L4_9MICO</name>
<dbReference type="RefSeq" id="WP_091756759.1">
    <property type="nucleotide sequence ID" value="NZ_FOHB01000002.1"/>
</dbReference>
<dbReference type="SUPFAM" id="SSF53822">
    <property type="entry name" value="Periplasmic binding protein-like I"/>
    <property type="match status" value="1"/>
</dbReference>
<reference evidence="6" key="1">
    <citation type="submission" date="2016-10" db="EMBL/GenBank/DDBJ databases">
        <authorList>
            <person name="Varghese N."/>
            <person name="Submissions S."/>
        </authorList>
    </citation>
    <scope>NUCLEOTIDE SEQUENCE [LARGE SCALE GENOMIC DNA]</scope>
    <source>
        <strain evidence="6">CGMCC 1.6963</strain>
    </source>
</reference>
<dbReference type="PANTHER" id="PTHR30146">
    <property type="entry name" value="LACI-RELATED TRANSCRIPTIONAL REPRESSOR"/>
    <property type="match status" value="1"/>
</dbReference>
<dbReference type="OrthoDB" id="3510266at2"/>
<dbReference type="Pfam" id="PF13377">
    <property type="entry name" value="Peripla_BP_3"/>
    <property type="match status" value="1"/>
</dbReference>
<evidence type="ECO:0000256" key="1">
    <source>
        <dbReference type="ARBA" id="ARBA00023015"/>
    </source>
</evidence>
<dbReference type="Gene3D" id="3.40.50.2300">
    <property type="match status" value="2"/>
</dbReference>
<dbReference type="SMART" id="SM00354">
    <property type="entry name" value="HTH_LACI"/>
    <property type="match status" value="1"/>
</dbReference>
<protein>
    <submittedName>
        <fullName evidence="5">Transcriptional regulator, LacI family</fullName>
    </submittedName>
</protein>